<evidence type="ECO:0000256" key="7">
    <source>
        <dbReference type="PROSITE-ProRule" id="PRU01240"/>
    </source>
</evidence>
<name>A0A848LS99_9BACT</name>
<evidence type="ECO:0000256" key="1">
    <source>
        <dbReference type="ARBA" id="ARBA00011073"/>
    </source>
</evidence>
<dbReference type="Gene3D" id="3.30.70.80">
    <property type="entry name" value="Peptidase S8 propeptide/proteinase inhibitor I9"/>
    <property type="match status" value="1"/>
</dbReference>
<feature type="active site" description="Charge relay system" evidence="6 7">
    <location>
        <position position="526"/>
    </location>
</feature>
<dbReference type="GO" id="GO:0006508">
    <property type="term" value="P:proteolysis"/>
    <property type="evidence" value="ECO:0007669"/>
    <property type="project" value="UniProtKB-KW"/>
</dbReference>
<dbReference type="InterPro" id="IPR015500">
    <property type="entry name" value="Peptidase_S8_subtilisin-rel"/>
</dbReference>
<keyword evidence="12" id="KW-1185">Reference proteome</keyword>
<keyword evidence="5 7" id="KW-0720">Serine protease</keyword>
<evidence type="ECO:0000259" key="9">
    <source>
        <dbReference type="Pfam" id="PF02225"/>
    </source>
</evidence>
<dbReference type="Proteomes" id="UP000518300">
    <property type="component" value="Unassembled WGS sequence"/>
</dbReference>
<dbReference type="EMBL" id="JABBJJ010000272">
    <property type="protein sequence ID" value="NMO20815.1"/>
    <property type="molecule type" value="Genomic_DNA"/>
</dbReference>
<dbReference type="InterPro" id="IPR000209">
    <property type="entry name" value="Peptidase_S8/S53_dom"/>
</dbReference>
<dbReference type="PROSITE" id="PS51892">
    <property type="entry name" value="SUBTILASE"/>
    <property type="match status" value="1"/>
</dbReference>
<evidence type="ECO:0000259" key="8">
    <source>
        <dbReference type="Pfam" id="PF00082"/>
    </source>
</evidence>
<comment type="similarity">
    <text evidence="1 7">Belongs to the peptidase S8 family.</text>
</comment>
<gene>
    <name evidence="11" type="ORF">HG543_39120</name>
</gene>
<dbReference type="InterPro" id="IPR037045">
    <property type="entry name" value="S8pro/Inhibitor_I9_sf"/>
</dbReference>
<feature type="active site" description="Charge relay system" evidence="6 7">
    <location>
        <position position="232"/>
    </location>
</feature>
<reference evidence="11 12" key="1">
    <citation type="submission" date="2020-04" db="EMBL/GenBank/DDBJ databases">
        <title>Draft genome of Pyxidicoccus fallax type strain.</title>
        <authorList>
            <person name="Whitworth D.E."/>
        </authorList>
    </citation>
    <scope>NUCLEOTIDE SEQUENCE [LARGE SCALE GENOMIC DNA]</scope>
    <source>
        <strain evidence="11 12">DSM 14698</strain>
    </source>
</reference>
<dbReference type="InterPro" id="IPR010259">
    <property type="entry name" value="S8pro/Inhibitor_I9"/>
</dbReference>
<feature type="active site" description="Charge relay system" evidence="6 7">
    <location>
        <position position="188"/>
    </location>
</feature>
<dbReference type="AlphaFoldDB" id="A0A848LS99"/>
<evidence type="ECO:0000256" key="5">
    <source>
        <dbReference type="ARBA" id="ARBA00022825"/>
    </source>
</evidence>
<dbReference type="PANTHER" id="PTHR43806">
    <property type="entry name" value="PEPTIDASE S8"/>
    <property type="match status" value="1"/>
</dbReference>
<dbReference type="GO" id="GO:0004252">
    <property type="term" value="F:serine-type endopeptidase activity"/>
    <property type="evidence" value="ECO:0007669"/>
    <property type="project" value="UniProtKB-UniRule"/>
</dbReference>
<dbReference type="InterPro" id="IPR050131">
    <property type="entry name" value="Peptidase_S8_subtilisin-like"/>
</dbReference>
<dbReference type="PANTHER" id="PTHR43806:SF11">
    <property type="entry name" value="CEREVISIN-RELATED"/>
    <property type="match status" value="1"/>
</dbReference>
<dbReference type="CDD" id="cd00538">
    <property type="entry name" value="PA"/>
    <property type="match status" value="1"/>
</dbReference>
<feature type="domain" description="Peptidase S8/S53" evidence="8">
    <location>
        <begin position="179"/>
        <end position="381"/>
    </location>
</feature>
<dbReference type="GO" id="GO:0005615">
    <property type="term" value="C:extracellular space"/>
    <property type="evidence" value="ECO:0007669"/>
    <property type="project" value="TreeGrafter"/>
</dbReference>
<feature type="domain" description="Inhibitor I9" evidence="10">
    <location>
        <begin position="81"/>
        <end position="123"/>
    </location>
</feature>
<keyword evidence="4 7" id="KW-0378">Hydrolase</keyword>
<sequence length="594" mass="61400">MKRWVLLGLVGGLVACKKDKPVEPLACPGTEVQRLLPTAQAQKRKQALDDGTEPVLITYRPRVSGSAMANAESFAAGVKRMGGRVKHSFPELNAVAARVTPEVREALARDPDVAAVEPDRVVTALELPRLSPRALLGVVGQPNRTGSAGEYTDGLKMVQAPAVWDVNGDGVLDEGRPSGTGIKVCVIDSGWDPRHPELEAAVIAQKDFIDGDNEAYDQDKNDDGTVTWGGGHGTHTAGTIGAQLGAGGRVLPGGESNGVAGVAPTVSLMIARVLDTEGNGSTSDVIRAINWCTAQDADIASLSLGSPNESTLEKLAFEEAVQKGVLPIAATGNSGAAKVSFPAAYDVVIAVGAVNFNGEWANFSQYGAEVSLVAPGVNVLSSTIVGASPFAAVDAAGKPFASSPLEYSGIGKYSGKLINCGLGDSIASCGEEATCEGFVAYVDRGGGLFFEEKARHAMQAGAKAVIIGNNEAGDGAGTFTLTTNLYPWVPTTSVSLEDAGVIKGYFGQNVTVDVSGVDYVLQTGTSMATPHVAGVAALVWSSNPKLTNLQVREALEKSAKKLQGRVGLDPQYGWGLVQAADAISYAATKFPPAP</sequence>
<comment type="caution">
    <text evidence="11">The sequence shown here is derived from an EMBL/GenBank/DDBJ whole genome shotgun (WGS) entry which is preliminary data.</text>
</comment>
<evidence type="ECO:0000256" key="4">
    <source>
        <dbReference type="ARBA" id="ARBA00022801"/>
    </source>
</evidence>
<evidence type="ECO:0000313" key="12">
    <source>
        <dbReference type="Proteomes" id="UP000518300"/>
    </source>
</evidence>
<evidence type="ECO:0000256" key="6">
    <source>
        <dbReference type="PIRSR" id="PIRSR615500-1"/>
    </source>
</evidence>
<keyword evidence="3 7" id="KW-0645">Protease</keyword>
<dbReference type="InterPro" id="IPR036852">
    <property type="entry name" value="Peptidase_S8/S53_dom_sf"/>
</dbReference>
<dbReference type="InterPro" id="IPR023828">
    <property type="entry name" value="Peptidase_S8_Ser-AS"/>
</dbReference>
<evidence type="ECO:0000313" key="11">
    <source>
        <dbReference type="EMBL" id="NMO20815.1"/>
    </source>
</evidence>
<dbReference type="Gene3D" id="3.40.50.200">
    <property type="entry name" value="Peptidase S8/S53 domain"/>
    <property type="match status" value="1"/>
</dbReference>
<dbReference type="PROSITE" id="PS51257">
    <property type="entry name" value="PROKAR_LIPOPROTEIN"/>
    <property type="match status" value="1"/>
</dbReference>
<evidence type="ECO:0000256" key="3">
    <source>
        <dbReference type="ARBA" id="ARBA00022670"/>
    </source>
</evidence>
<organism evidence="11 12">
    <name type="scientific">Pyxidicoccus fallax</name>
    <dbReference type="NCBI Taxonomy" id="394095"/>
    <lineage>
        <taxon>Bacteria</taxon>
        <taxon>Pseudomonadati</taxon>
        <taxon>Myxococcota</taxon>
        <taxon>Myxococcia</taxon>
        <taxon>Myxococcales</taxon>
        <taxon>Cystobacterineae</taxon>
        <taxon>Myxococcaceae</taxon>
        <taxon>Pyxidicoccus</taxon>
    </lineage>
</organism>
<dbReference type="Gene3D" id="3.50.30.30">
    <property type="match status" value="1"/>
</dbReference>
<feature type="domain" description="PA" evidence="9">
    <location>
        <begin position="431"/>
        <end position="499"/>
    </location>
</feature>
<evidence type="ECO:0000259" key="10">
    <source>
        <dbReference type="Pfam" id="PF05922"/>
    </source>
</evidence>
<dbReference type="PRINTS" id="PR00723">
    <property type="entry name" value="SUBTILISIN"/>
</dbReference>
<dbReference type="RefSeq" id="WP_169350020.1">
    <property type="nucleotide sequence ID" value="NZ_JABBJJ010000272.1"/>
</dbReference>
<dbReference type="PROSITE" id="PS00138">
    <property type="entry name" value="SUBTILASE_SER"/>
    <property type="match status" value="1"/>
</dbReference>
<dbReference type="Pfam" id="PF00082">
    <property type="entry name" value="Peptidase_S8"/>
    <property type="match status" value="2"/>
</dbReference>
<keyword evidence="2" id="KW-0134">Cell wall</keyword>
<feature type="domain" description="Peptidase S8/S53" evidence="8">
    <location>
        <begin position="511"/>
        <end position="575"/>
    </location>
</feature>
<accession>A0A848LS99</accession>
<keyword evidence="2" id="KW-0964">Secreted</keyword>
<proteinExistence type="inferred from homology"/>
<dbReference type="InterPro" id="IPR003137">
    <property type="entry name" value="PA_domain"/>
</dbReference>
<dbReference type="SUPFAM" id="SSF54897">
    <property type="entry name" value="Protease propeptides/inhibitors"/>
    <property type="match status" value="1"/>
</dbReference>
<evidence type="ECO:0000256" key="2">
    <source>
        <dbReference type="ARBA" id="ARBA00022512"/>
    </source>
</evidence>
<protein>
    <submittedName>
        <fullName evidence="11">S8 family serine peptidase</fullName>
    </submittedName>
</protein>
<dbReference type="Pfam" id="PF02225">
    <property type="entry name" value="PA"/>
    <property type="match status" value="1"/>
</dbReference>
<dbReference type="Pfam" id="PF05922">
    <property type="entry name" value="Inhibitor_I9"/>
    <property type="match status" value="1"/>
</dbReference>
<dbReference type="SUPFAM" id="SSF52743">
    <property type="entry name" value="Subtilisin-like"/>
    <property type="match status" value="1"/>
</dbReference>